<dbReference type="GO" id="GO:0006310">
    <property type="term" value="P:DNA recombination"/>
    <property type="evidence" value="ECO:0007669"/>
    <property type="project" value="UniProtKB-KW"/>
</dbReference>
<name>A0A127VES8_9SPHI</name>
<proteinExistence type="predicted"/>
<evidence type="ECO:0000259" key="3">
    <source>
        <dbReference type="Pfam" id="PF13102"/>
    </source>
</evidence>
<dbReference type="AlphaFoldDB" id="A0A127VES8"/>
<protein>
    <submittedName>
        <fullName evidence="4">Recombinase</fullName>
    </submittedName>
</protein>
<dbReference type="Pfam" id="PF13102">
    <property type="entry name" value="Phage_int_SAM_5"/>
    <property type="match status" value="1"/>
</dbReference>
<keyword evidence="2" id="KW-0233">DNA recombination</keyword>
<organism evidence="4 5">
    <name type="scientific">Pedobacter cryoconitis</name>
    <dbReference type="NCBI Taxonomy" id="188932"/>
    <lineage>
        <taxon>Bacteria</taxon>
        <taxon>Pseudomonadati</taxon>
        <taxon>Bacteroidota</taxon>
        <taxon>Sphingobacteriia</taxon>
        <taxon>Sphingobacteriales</taxon>
        <taxon>Sphingobacteriaceae</taxon>
        <taxon>Pedobacter</taxon>
    </lineage>
</organism>
<dbReference type="Gene3D" id="1.10.443.10">
    <property type="entry name" value="Intergrase catalytic core"/>
    <property type="match status" value="1"/>
</dbReference>
<dbReference type="InterPro" id="IPR010998">
    <property type="entry name" value="Integrase_recombinase_N"/>
</dbReference>
<evidence type="ECO:0000256" key="1">
    <source>
        <dbReference type="ARBA" id="ARBA00023125"/>
    </source>
</evidence>
<dbReference type="SUPFAM" id="SSF56349">
    <property type="entry name" value="DNA breaking-rejoining enzymes"/>
    <property type="match status" value="1"/>
</dbReference>
<reference evidence="4 5" key="1">
    <citation type="submission" date="2016-03" db="EMBL/GenBank/DDBJ databases">
        <title>Complete genome sequence of Pedobacter cryoconitis PAMC 27485.</title>
        <authorList>
            <person name="Lee J."/>
            <person name="Kim O.-S."/>
        </authorList>
    </citation>
    <scope>NUCLEOTIDE SEQUENCE [LARGE SCALE GENOMIC DNA]</scope>
    <source>
        <strain evidence="4 5">PAMC 27485</strain>
    </source>
</reference>
<dbReference type="RefSeq" id="WP_068402350.1">
    <property type="nucleotide sequence ID" value="NZ_CP014504.1"/>
</dbReference>
<feature type="domain" description="Phage integrase SAM-like" evidence="3">
    <location>
        <begin position="98"/>
        <end position="201"/>
    </location>
</feature>
<evidence type="ECO:0000313" key="4">
    <source>
        <dbReference type="EMBL" id="AMP99833.1"/>
    </source>
</evidence>
<dbReference type="EMBL" id="CP014504">
    <property type="protein sequence ID" value="AMP99833.1"/>
    <property type="molecule type" value="Genomic_DNA"/>
</dbReference>
<keyword evidence="5" id="KW-1185">Reference proteome</keyword>
<dbReference type="Gene3D" id="1.10.150.130">
    <property type="match status" value="1"/>
</dbReference>
<dbReference type="PATRIC" id="fig|188932.3.peg.3088"/>
<evidence type="ECO:0000313" key="5">
    <source>
        <dbReference type="Proteomes" id="UP000071561"/>
    </source>
</evidence>
<dbReference type="KEGG" id="pcm:AY601_2959"/>
<accession>A0A127VES8</accession>
<gene>
    <name evidence="4" type="ORF">AY601_2959</name>
</gene>
<dbReference type="Proteomes" id="UP000071561">
    <property type="component" value="Chromosome"/>
</dbReference>
<dbReference type="OrthoDB" id="5326076at2"/>
<dbReference type="GO" id="GO:0015074">
    <property type="term" value="P:DNA integration"/>
    <property type="evidence" value="ECO:0007669"/>
    <property type="project" value="InterPro"/>
</dbReference>
<dbReference type="InterPro" id="IPR013762">
    <property type="entry name" value="Integrase-like_cat_sf"/>
</dbReference>
<keyword evidence="1" id="KW-0238">DNA-binding</keyword>
<evidence type="ECO:0000256" key="2">
    <source>
        <dbReference type="ARBA" id="ARBA00023172"/>
    </source>
</evidence>
<dbReference type="GO" id="GO:0003677">
    <property type="term" value="F:DNA binding"/>
    <property type="evidence" value="ECO:0007669"/>
    <property type="project" value="UniProtKB-KW"/>
</dbReference>
<dbReference type="InterPro" id="IPR011010">
    <property type="entry name" value="DNA_brk_join_enz"/>
</dbReference>
<dbReference type="InterPro" id="IPR025269">
    <property type="entry name" value="SAM-like_dom"/>
</dbReference>
<sequence length="433" mass="50707">MATVSAKVFEHHKKTDGTYNVKICVHHKSQRKYFDTVHYVVKKQLTAKLKIKDSFVSDLVDDQLKGYRRIISELGEKLNYFNVESLSEYLREKDADVDFIKFCSEHIAQSDKEGKKGTAHNHRVIRNSLIDYFKREAVSITEINSNMLVSYERYLRSERTMIRQSGQKNITKETTSKGLSDSGLYNHMRDLRTLFNAARNMYNNEDLGIYRIKHYPFKKYKIGSTPLTKKRNNTLDQIRTIRDCETKPGSRAEMAKELYMLSFYLCGMNAVDFYHITKRNIRNGRIDYNRSKTEDQRKDDAFISIKIIDEARPLLEKYIEKLSTRYVDSNGLNKALGMGMKQLRKITEIEKLTLYWARHSFATIARNSCRMSRDDVAQALNHVDSEHSTTDIYIEKDWNIVDDVQIKVVTLLRRLDMKQAAKKKKERLLKEAA</sequence>